<dbReference type="SMART" id="SM00028">
    <property type="entry name" value="TPR"/>
    <property type="match status" value="4"/>
</dbReference>
<evidence type="ECO:0000256" key="3">
    <source>
        <dbReference type="SAM" id="MobiDB-lite"/>
    </source>
</evidence>
<dbReference type="InterPro" id="IPR011990">
    <property type="entry name" value="TPR-like_helical_dom_sf"/>
</dbReference>
<dbReference type="InterPro" id="IPR019734">
    <property type="entry name" value="TPR_rpt"/>
</dbReference>
<dbReference type="PANTHER" id="PTHR44314:SF1">
    <property type="entry name" value="CILIA- AND FLAGELLA-ASSOCIATED PROTEIN 70"/>
    <property type="match status" value="1"/>
</dbReference>
<dbReference type="AlphaFoldDB" id="A0A1R2AN97"/>
<feature type="compositionally biased region" description="Basic and acidic residues" evidence="3">
    <location>
        <begin position="62"/>
        <end position="106"/>
    </location>
</feature>
<keyword evidence="1" id="KW-0677">Repeat</keyword>
<dbReference type="OrthoDB" id="10262375at2759"/>
<dbReference type="PANTHER" id="PTHR44314">
    <property type="entry name" value="CILIA- AND FLAGELLA-ASSOCIATED PROTEIN 70"/>
    <property type="match status" value="1"/>
</dbReference>
<name>A0A1R2AN97_9CILI</name>
<dbReference type="InterPro" id="IPR052628">
    <property type="entry name" value="CFAP70"/>
</dbReference>
<evidence type="ECO:0000313" key="5">
    <source>
        <dbReference type="Proteomes" id="UP000187209"/>
    </source>
</evidence>
<proteinExistence type="predicted"/>
<dbReference type="Gene3D" id="1.25.40.10">
    <property type="entry name" value="Tetratricopeptide repeat domain"/>
    <property type="match status" value="2"/>
</dbReference>
<dbReference type="GO" id="GO:0070062">
    <property type="term" value="C:extracellular exosome"/>
    <property type="evidence" value="ECO:0007669"/>
    <property type="project" value="TreeGrafter"/>
</dbReference>
<gene>
    <name evidence="4" type="ORF">SteCoe_37431</name>
</gene>
<dbReference type="SUPFAM" id="SSF48452">
    <property type="entry name" value="TPR-like"/>
    <property type="match status" value="1"/>
</dbReference>
<dbReference type="GO" id="GO:0003341">
    <property type="term" value="P:cilium movement"/>
    <property type="evidence" value="ECO:0007669"/>
    <property type="project" value="TreeGrafter"/>
</dbReference>
<dbReference type="EMBL" id="MPUH01001890">
    <property type="protein sequence ID" value="OMJ65915.1"/>
    <property type="molecule type" value="Genomic_DNA"/>
</dbReference>
<dbReference type="GO" id="GO:0031514">
    <property type="term" value="C:motile cilium"/>
    <property type="evidence" value="ECO:0007669"/>
    <property type="project" value="TreeGrafter"/>
</dbReference>
<evidence type="ECO:0000256" key="2">
    <source>
        <dbReference type="ARBA" id="ARBA00022803"/>
    </source>
</evidence>
<evidence type="ECO:0000313" key="4">
    <source>
        <dbReference type="EMBL" id="OMJ65915.1"/>
    </source>
</evidence>
<organism evidence="4 5">
    <name type="scientific">Stentor coeruleus</name>
    <dbReference type="NCBI Taxonomy" id="5963"/>
    <lineage>
        <taxon>Eukaryota</taxon>
        <taxon>Sar</taxon>
        <taxon>Alveolata</taxon>
        <taxon>Ciliophora</taxon>
        <taxon>Postciliodesmatophora</taxon>
        <taxon>Heterotrichea</taxon>
        <taxon>Heterotrichida</taxon>
        <taxon>Stentoridae</taxon>
        <taxon>Stentor</taxon>
    </lineage>
</organism>
<feature type="region of interest" description="Disordered" evidence="3">
    <location>
        <begin position="59"/>
        <end position="111"/>
    </location>
</feature>
<protein>
    <submittedName>
        <fullName evidence="4">Uncharacterized protein</fullName>
    </submittedName>
</protein>
<dbReference type="Proteomes" id="UP000187209">
    <property type="component" value="Unassembled WGS sequence"/>
</dbReference>
<comment type="caution">
    <text evidence="4">The sequence shown here is derived from an EMBL/GenBank/DDBJ whole genome shotgun (WGS) entry which is preliminary data.</text>
</comment>
<reference evidence="4 5" key="1">
    <citation type="submission" date="2016-11" db="EMBL/GenBank/DDBJ databases">
        <title>The macronuclear genome of Stentor coeruleus: a giant cell with tiny introns.</title>
        <authorList>
            <person name="Slabodnick M."/>
            <person name="Ruby J.G."/>
            <person name="Reiff S.B."/>
            <person name="Swart E.C."/>
            <person name="Gosai S."/>
            <person name="Prabakaran S."/>
            <person name="Witkowska E."/>
            <person name="Larue G.E."/>
            <person name="Fisher S."/>
            <person name="Freeman R.M."/>
            <person name="Gunawardena J."/>
            <person name="Chu W."/>
            <person name="Stover N.A."/>
            <person name="Gregory B.D."/>
            <person name="Nowacki M."/>
            <person name="Derisi J."/>
            <person name="Roy S.W."/>
            <person name="Marshall W.F."/>
            <person name="Sood P."/>
        </authorList>
    </citation>
    <scope>NUCLEOTIDE SEQUENCE [LARGE SCALE GENOMIC DNA]</scope>
    <source>
        <strain evidence="4">WM001</strain>
    </source>
</reference>
<accession>A0A1R2AN97</accession>
<sequence>MEVSGKKIIIDEPVAQAEFEMEILGCYSLPEAWKPGENETQEYTYQVSFLGIQVNNGRTRKRELTEEEIKAAEEAKKGKKEPPKKKGPEAEAELLEEKKKNEELTRRGSQSSRYDDETLFYMTKEDIYKHPCISWEAENQSDTRAFKTYPVSISIEEMKLLELLDCLEDSGSYLEFARVPKTVEEEAKKKPVKGKQQEEAKSSYYKAWVDLSLFREFGVVEQNLRVKLEDIEGDEVSHAKTYLSIKLKFSTALFPAPSRNSTKPQDLIPIKPPPPKFLPSKDGTHDFQRQIKLACRAISAEYHNTYAEQLGEMGHSLQRQKELKDIRRDEFLYYFNTSGKSQILKNKLRKSVVKICREKYKSVNSLKGLSFSEKDKIYSELYAYLLGRMQESIAEISQEKREILHEEPILPANLAEKEKQDNIADILGEPYESKLLRLALECEFKNDQIRACKYLTERTEKNPLSKQVWLDFTKYMLRQYNLQGAEKYMSEVISLSEDWTKEEYMLMACVYLSRKKYNEALVYFNSILTRDHEDILVILLLSINYSFLNKGPLEKYFLAKAKRLCMKHLGLAGSKNKQIEGLNEMHLRYDEGKALTQDTLDDLNFALVEYLVNEKLCDLARLCLSRIVNKESSSIKFLYYSAEVEYWSHQYDQTIIYLDEVLKIEPRHHQALTLRADSCFNSGNFEEAQECYLKSIRYSKSSSSNLLIKLGNIYLKNSAWAGAKLLFSKCCEEETNSIAWEGLGISCLNLSELDIAEQALTHANLMNDENPYVWAALAYLCLKKTQEPPGRYYQFRQCLTQAFRLGIKDPDILRNIGNEYTRKFFLNGTGPNSQRLDVSEVKVIYTQAKMCGADEEELRENIEREFESIKNLGNNKLDQNLIDKIDNAKIEVVDAVR</sequence>
<evidence type="ECO:0000256" key="1">
    <source>
        <dbReference type="ARBA" id="ARBA00022737"/>
    </source>
</evidence>
<keyword evidence="2" id="KW-0802">TPR repeat</keyword>
<dbReference type="GO" id="GO:0060271">
    <property type="term" value="P:cilium assembly"/>
    <property type="evidence" value="ECO:0007669"/>
    <property type="project" value="TreeGrafter"/>
</dbReference>
<keyword evidence="5" id="KW-1185">Reference proteome</keyword>